<dbReference type="Proteomes" id="UP001310890">
    <property type="component" value="Unassembled WGS sequence"/>
</dbReference>
<gene>
    <name evidence="11" type="ORF">LTR62_001103</name>
</gene>
<dbReference type="GO" id="GO:0000462">
    <property type="term" value="P:maturation of SSU-rRNA from tricistronic rRNA transcript (SSU-rRNA, 5.8S rRNA, LSU-rRNA)"/>
    <property type="evidence" value="ECO:0007669"/>
    <property type="project" value="TreeGrafter"/>
</dbReference>
<dbReference type="PANTHER" id="PTHR33911">
    <property type="entry name" value="RRNA-PROCESSING PROTEIN EFG1"/>
    <property type="match status" value="1"/>
</dbReference>
<feature type="region of interest" description="Disordered" evidence="10">
    <location>
        <begin position="232"/>
        <end position="300"/>
    </location>
</feature>
<evidence type="ECO:0000313" key="12">
    <source>
        <dbReference type="Proteomes" id="UP001310890"/>
    </source>
</evidence>
<evidence type="ECO:0000256" key="6">
    <source>
        <dbReference type="ARBA" id="ARBA00022552"/>
    </source>
</evidence>
<evidence type="ECO:0000256" key="9">
    <source>
        <dbReference type="SAM" id="Coils"/>
    </source>
</evidence>
<accession>A0AAN7T9K0</accession>
<evidence type="ECO:0000256" key="4">
    <source>
        <dbReference type="ARBA" id="ARBA00018689"/>
    </source>
</evidence>
<dbReference type="AlphaFoldDB" id="A0AAN7T9K0"/>
<keyword evidence="7 9" id="KW-0175">Coiled coil</keyword>
<dbReference type="Pfam" id="PF10153">
    <property type="entry name" value="Efg1"/>
    <property type="match status" value="1"/>
</dbReference>
<comment type="similarity">
    <text evidence="3">Belongs to the EFG1 family.</text>
</comment>
<name>A0AAN7T9K0_9PEZI</name>
<feature type="region of interest" description="Disordered" evidence="10">
    <location>
        <begin position="1"/>
        <end position="59"/>
    </location>
</feature>
<dbReference type="PANTHER" id="PTHR33911:SF1">
    <property type="entry name" value="RRNA-PROCESSING PROTEIN EFG1"/>
    <property type="match status" value="1"/>
</dbReference>
<sequence>MATKRPHAAIAESTHAQTHPSRRGLVPGTETPPPSKRARKEKPAHITGPSFKKAHTVHGLKSRIRSLRRGLQHNDALPATIREEKERALKSAETELAETERKKKRSEVIGRWHKVRFFERKRAEKRLALLKKRLADQGMGAVEKVGLERDVKEAEVDVAYTISFPLETEYVPLFPRRRKGEDKDEEMEKDKYIDSRDAEGEFVRLGEKAMWERVRQSMADGTLEVLREGKLDRIEDDHKDGGNNGQGVEAMSIATKPTKPQKREKAQQAAVVGNRRERRKAAAVAAPVESEDDSDAGFFE</sequence>
<evidence type="ECO:0000256" key="7">
    <source>
        <dbReference type="ARBA" id="ARBA00023054"/>
    </source>
</evidence>
<evidence type="ECO:0000256" key="10">
    <source>
        <dbReference type="SAM" id="MobiDB-lite"/>
    </source>
</evidence>
<dbReference type="EMBL" id="JAVRRL010000119">
    <property type="protein sequence ID" value="KAK5107485.1"/>
    <property type="molecule type" value="Genomic_DNA"/>
</dbReference>
<comment type="caution">
    <text evidence="11">The sequence shown here is derived from an EMBL/GenBank/DDBJ whole genome shotgun (WGS) entry which is preliminary data.</text>
</comment>
<reference evidence="11" key="1">
    <citation type="submission" date="2023-08" db="EMBL/GenBank/DDBJ databases">
        <title>Black Yeasts Isolated from many extreme environments.</title>
        <authorList>
            <person name="Coleine C."/>
            <person name="Stajich J.E."/>
            <person name="Selbmann L."/>
        </authorList>
    </citation>
    <scope>NUCLEOTIDE SEQUENCE</scope>
    <source>
        <strain evidence="11">CCFEE 5401</strain>
    </source>
</reference>
<proteinExistence type="inferred from homology"/>
<organism evidence="11 12">
    <name type="scientific">Meristemomyces frigidus</name>
    <dbReference type="NCBI Taxonomy" id="1508187"/>
    <lineage>
        <taxon>Eukaryota</taxon>
        <taxon>Fungi</taxon>
        <taxon>Dikarya</taxon>
        <taxon>Ascomycota</taxon>
        <taxon>Pezizomycotina</taxon>
        <taxon>Dothideomycetes</taxon>
        <taxon>Dothideomycetidae</taxon>
        <taxon>Mycosphaerellales</taxon>
        <taxon>Teratosphaeriaceae</taxon>
        <taxon>Meristemomyces</taxon>
    </lineage>
</organism>
<keyword evidence="6" id="KW-0698">rRNA processing</keyword>
<evidence type="ECO:0000256" key="5">
    <source>
        <dbReference type="ARBA" id="ARBA00019827"/>
    </source>
</evidence>
<evidence type="ECO:0000256" key="3">
    <source>
        <dbReference type="ARBA" id="ARBA00006916"/>
    </source>
</evidence>
<evidence type="ECO:0000256" key="1">
    <source>
        <dbReference type="ARBA" id="ARBA00002773"/>
    </source>
</evidence>
<feature type="compositionally biased region" description="Basic and acidic residues" evidence="10">
    <location>
        <begin position="232"/>
        <end position="241"/>
    </location>
</feature>
<dbReference type="GO" id="GO:0005730">
    <property type="term" value="C:nucleolus"/>
    <property type="evidence" value="ECO:0007669"/>
    <property type="project" value="UniProtKB-SubCell"/>
</dbReference>
<evidence type="ECO:0000256" key="2">
    <source>
        <dbReference type="ARBA" id="ARBA00004604"/>
    </source>
</evidence>
<comment type="function">
    <text evidence="1">Involved in rRNA processing.</text>
</comment>
<feature type="compositionally biased region" description="Acidic residues" evidence="10">
    <location>
        <begin position="289"/>
        <end position="300"/>
    </location>
</feature>
<protein>
    <recommendedName>
        <fullName evidence="4">rRNA-processing protein EFG1</fullName>
    </recommendedName>
    <alternativeName>
        <fullName evidence="5">rRNA-processing protein efg1</fullName>
    </alternativeName>
</protein>
<keyword evidence="8" id="KW-0539">Nucleus</keyword>
<comment type="subcellular location">
    <subcellularLocation>
        <location evidence="2">Nucleus</location>
        <location evidence="2">Nucleolus</location>
    </subcellularLocation>
</comment>
<feature type="coiled-coil region" evidence="9">
    <location>
        <begin position="82"/>
        <end position="109"/>
    </location>
</feature>
<evidence type="ECO:0000313" key="11">
    <source>
        <dbReference type="EMBL" id="KAK5107485.1"/>
    </source>
</evidence>
<dbReference type="GO" id="GO:0030688">
    <property type="term" value="C:preribosome, small subunit precursor"/>
    <property type="evidence" value="ECO:0007669"/>
    <property type="project" value="TreeGrafter"/>
</dbReference>
<evidence type="ECO:0000256" key="8">
    <source>
        <dbReference type="ARBA" id="ARBA00023242"/>
    </source>
</evidence>
<dbReference type="InterPro" id="IPR019310">
    <property type="entry name" value="Efg1"/>
</dbReference>
<dbReference type="InterPro" id="IPR050786">
    <property type="entry name" value="EFG1_rRNA-proc"/>
</dbReference>